<keyword evidence="2" id="KW-1185">Reference proteome</keyword>
<dbReference type="EMBL" id="MU858115">
    <property type="protein sequence ID" value="KAK4213078.1"/>
    <property type="molecule type" value="Genomic_DNA"/>
</dbReference>
<evidence type="ECO:0000313" key="2">
    <source>
        <dbReference type="Proteomes" id="UP001301769"/>
    </source>
</evidence>
<dbReference type="AlphaFoldDB" id="A0AAN6Y5L0"/>
<accession>A0AAN6Y5L0</accession>
<sequence length="267" mass="28948">MLVGRTIQWVLSEWLSGGFRCGAMVDHGDLKEARDLRCSSQGLLAEYLVAFVGLPRPGRGPTARTVHVHTCPGIGFAIHLPTNRAHVHYSVWYGLHDKDIVLYRVSREGSSSVHNASLPKESTQSGRVVERGGCSIEARSIPSRGIEAIHGSPALRLRGGRELHRAIVTLGCGSKNSVGRVYPEMQAPEKHDGSTLEHAARLEAPTAGTCTVQFMPDDSTHRSASAQLRFEASELGWGGECALWPRSPPPARHLLSTLPCRPANNTT</sequence>
<evidence type="ECO:0000313" key="1">
    <source>
        <dbReference type="EMBL" id="KAK4213078.1"/>
    </source>
</evidence>
<gene>
    <name evidence="1" type="ORF">QBC37DRAFT_400916</name>
</gene>
<proteinExistence type="predicted"/>
<reference evidence="1" key="1">
    <citation type="journal article" date="2023" name="Mol. Phylogenet. Evol.">
        <title>Genome-scale phylogeny and comparative genomics of the fungal order Sordariales.</title>
        <authorList>
            <person name="Hensen N."/>
            <person name="Bonometti L."/>
            <person name="Westerberg I."/>
            <person name="Brannstrom I.O."/>
            <person name="Guillou S."/>
            <person name="Cros-Aarteil S."/>
            <person name="Calhoun S."/>
            <person name="Haridas S."/>
            <person name="Kuo A."/>
            <person name="Mondo S."/>
            <person name="Pangilinan J."/>
            <person name="Riley R."/>
            <person name="LaButti K."/>
            <person name="Andreopoulos B."/>
            <person name="Lipzen A."/>
            <person name="Chen C."/>
            <person name="Yan M."/>
            <person name="Daum C."/>
            <person name="Ng V."/>
            <person name="Clum A."/>
            <person name="Steindorff A."/>
            <person name="Ohm R.A."/>
            <person name="Martin F."/>
            <person name="Silar P."/>
            <person name="Natvig D.O."/>
            <person name="Lalanne C."/>
            <person name="Gautier V."/>
            <person name="Ament-Velasquez S.L."/>
            <person name="Kruys A."/>
            <person name="Hutchinson M.I."/>
            <person name="Powell A.J."/>
            <person name="Barry K."/>
            <person name="Miller A.N."/>
            <person name="Grigoriev I.V."/>
            <person name="Debuchy R."/>
            <person name="Gladieux P."/>
            <person name="Hiltunen Thoren M."/>
            <person name="Johannesson H."/>
        </authorList>
    </citation>
    <scope>NUCLEOTIDE SEQUENCE</scope>
    <source>
        <strain evidence="1">PSN293</strain>
    </source>
</reference>
<reference evidence="1" key="2">
    <citation type="submission" date="2023-05" db="EMBL/GenBank/DDBJ databases">
        <authorList>
            <consortium name="Lawrence Berkeley National Laboratory"/>
            <person name="Steindorff A."/>
            <person name="Hensen N."/>
            <person name="Bonometti L."/>
            <person name="Westerberg I."/>
            <person name="Brannstrom I.O."/>
            <person name="Guillou S."/>
            <person name="Cros-Aarteil S."/>
            <person name="Calhoun S."/>
            <person name="Haridas S."/>
            <person name="Kuo A."/>
            <person name="Mondo S."/>
            <person name="Pangilinan J."/>
            <person name="Riley R."/>
            <person name="Labutti K."/>
            <person name="Andreopoulos B."/>
            <person name="Lipzen A."/>
            <person name="Chen C."/>
            <person name="Yanf M."/>
            <person name="Daum C."/>
            <person name="Ng V."/>
            <person name="Clum A."/>
            <person name="Ohm R."/>
            <person name="Martin F."/>
            <person name="Silar P."/>
            <person name="Natvig D."/>
            <person name="Lalanne C."/>
            <person name="Gautier V."/>
            <person name="Ament-Velasquez S.L."/>
            <person name="Kruys A."/>
            <person name="Hutchinson M.I."/>
            <person name="Powell A.J."/>
            <person name="Barry K."/>
            <person name="Miller A.N."/>
            <person name="Grigoriev I.V."/>
            <person name="Debuchy R."/>
            <person name="Gladieux P."/>
            <person name="Thoren M.H."/>
            <person name="Johannesson H."/>
        </authorList>
    </citation>
    <scope>NUCLEOTIDE SEQUENCE</scope>
    <source>
        <strain evidence="1">PSN293</strain>
    </source>
</reference>
<organism evidence="1 2">
    <name type="scientific">Rhypophila decipiens</name>
    <dbReference type="NCBI Taxonomy" id="261697"/>
    <lineage>
        <taxon>Eukaryota</taxon>
        <taxon>Fungi</taxon>
        <taxon>Dikarya</taxon>
        <taxon>Ascomycota</taxon>
        <taxon>Pezizomycotina</taxon>
        <taxon>Sordariomycetes</taxon>
        <taxon>Sordariomycetidae</taxon>
        <taxon>Sordariales</taxon>
        <taxon>Naviculisporaceae</taxon>
        <taxon>Rhypophila</taxon>
    </lineage>
</organism>
<dbReference type="Proteomes" id="UP001301769">
    <property type="component" value="Unassembled WGS sequence"/>
</dbReference>
<protein>
    <submittedName>
        <fullName evidence="1">Uncharacterized protein</fullName>
    </submittedName>
</protein>
<name>A0AAN6Y5L0_9PEZI</name>
<comment type="caution">
    <text evidence="1">The sequence shown here is derived from an EMBL/GenBank/DDBJ whole genome shotgun (WGS) entry which is preliminary data.</text>
</comment>